<comment type="caution">
    <text evidence="2">The sequence shown here is derived from an EMBL/GenBank/DDBJ whole genome shotgun (WGS) entry which is preliminary data.</text>
</comment>
<dbReference type="OrthoDB" id="996320at2"/>
<name>A0A2V3PUI0_9BACT</name>
<evidence type="ECO:0008006" key="4">
    <source>
        <dbReference type="Google" id="ProtNLM"/>
    </source>
</evidence>
<sequence length="233" mass="24738">MKRLKIYLSLISFFCVNSFMFAQVGVNTETPAATLEVVAGSTGATTAEGFIAPRLTGDQLAGKNAQYAAAQNGAIVYVTDVPAAPAGKTIGITASGYYYYDATANNGAGANSGLWIPLSGIKKPQFYMPSVVLPVKGDALPNTTNYTYSNGVFTVNLFNIYKTQYGTPQAKSLSSATLSVGAAATAFDYFILYYDPSVYTSVTVSTAGVLSYSIVADYSVSEKTFMNIMFKEK</sequence>
<dbReference type="EMBL" id="QICL01000002">
    <property type="protein sequence ID" value="PXV68046.1"/>
    <property type="molecule type" value="Genomic_DNA"/>
</dbReference>
<dbReference type="Proteomes" id="UP000247973">
    <property type="component" value="Unassembled WGS sequence"/>
</dbReference>
<feature type="signal peptide" evidence="1">
    <location>
        <begin position="1"/>
        <end position="22"/>
    </location>
</feature>
<organism evidence="2 3">
    <name type="scientific">Dysgonomonas alginatilytica</name>
    <dbReference type="NCBI Taxonomy" id="1605892"/>
    <lineage>
        <taxon>Bacteria</taxon>
        <taxon>Pseudomonadati</taxon>
        <taxon>Bacteroidota</taxon>
        <taxon>Bacteroidia</taxon>
        <taxon>Bacteroidales</taxon>
        <taxon>Dysgonomonadaceae</taxon>
        <taxon>Dysgonomonas</taxon>
    </lineage>
</organism>
<feature type="chain" id="PRO_5015974061" description="Cleaved adhesin domain-containing protein" evidence="1">
    <location>
        <begin position="23"/>
        <end position="233"/>
    </location>
</feature>
<proteinExistence type="predicted"/>
<evidence type="ECO:0000313" key="3">
    <source>
        <dbReference type="Proteomes" id="UP000247973"/>
    </source>
</evidence>
<evidence type="ECO:0000256" key="1">
    <source>
        <dbReference type="SAM" id="SignalP"/>
    </source>
</evidence>
<protein>
    <recommendedName>
        <fullName evidence="4">Cleaved adhesin domain-containing protein</fullName>
    </recommendedName>
</protein>
<evidence type="ECO:0000313" key="2">
    <source>
        <dbReference type="EMBL" id="PXV68046.1"/>
    </source>
</evidence>
<keyword evidence="3" id="KW-1185">Reference proteome</keyword>
<dbReference type="AlphaFoldDB" id="A0A2V3PUI0"/>
<reference evidence="2 3" key="1">
    <citation type="submission" date="2018-03" db="EMBL/GenBank/DDBJ databases">
        <title>Genomic Encyclopedia of Archaeal and Bacterial Type Strains, Phase II (KMG-II): from individual species to whole genera.</title>
        <authorList>
            <person name="Goeker M."/>
        </authorList>
    </citation>
    <scope>NUCLEOTIDE SEQUENCE [LARGE SCALE GENOMIC DNA]</scope>
    <source>
        <strain evidence="2 3">DSM 100214</strain>
    </source>
</reference>
<keyword evidence="1" id="KW-0732">Signal</keyword>
<accession>A0A2V3PUI0</accession>
<dbReference type="RefSeq" id="WP_146212690.1">
    <property type="nucleotide sequence ID" value="NZ_QICL01000002.1"/>
</dbReference>
<gene>
    <name evidence="2" type="ORF">CLV62_10276</name>
</gene>